<organism evidence="1">
    <name type="scientific">Salmonella phage PMBT35</name>
    <dbReference type="NCBI Taxonomy" id="3137287"/>
    <lineage>
        <taxon>Viruses</taxon>
    </lineage>
</organism>
<name>A0AAU8BUU9_9VIRU</name>
<protein>
    <recommendedName>
        <fullName evidence="2">Transcriptional regulator</fullName>
    </recommendedName>
</protein>
<accession>A0AAU8BUU9</accession>
<dbReference type="EMBL" id="PP554580">
    <property type="protein sequence ID" value="XCD29853.1"/>
    <property type="molecule type" value="Genomic_DNA"/>
</dbReference>
<evidence type="ECO:0008006" key="2">
    <source>
        <dbReference type="Google" id="ProtNLM"/>
    </source>
</evidence>
<reference evidence="1" key="1">
    <citation type="submission" date="2024-03" db="EMBL/GenBank/DDBJ databases">
        <title>This phage originates from the Bacteriophage catalogue of the Bacteriophage Competence Centre, Department of Microbiology und Biotechnology, Max Rubner-Institut, Kiel, Germany.</title>
        <authorList>
            <person name="Sprotte S."/>
            <person name="Brinks E."/>
        </authorList>
    </citation>
    <scope>NUCLEOTIDE SEQUENCE</scope>
</reference>
<proteinExistence type="predicted"/>
<evidence type="ECO:0000313" key="1">
    <source>
        <dbReference type="EMBL" id="XCD29853.1"/>
    </source>
</evidence>
<sequence length="83" mass="8635">MNRSEGVASVVNHLSARASKIADDGYSKGDILKSAMADLKALGGVAGMLGIMTTGDLSEKQRELAERLAVKVIAFLGITESAK</sequence>